<protein>
    <recommendedName>
        <fullName evidence="3">NADPH-dependent FMN reductase-like domain-containing protein</fullName>
    </recommendedName>
</protein>
<dbReference type="PANTHER" id="PTHR43278">
    <property type="entry name" value="NAD(P)H-DEPENDENT FMN-CONTAINING OXIDOREDUCTASE YWQN-RELATED"/>
    <property type="match status" value="1"/>
</dbReference>
<gene>
    <name evidence="4" type="ORF">Pmgp_01019</name>
</gene>
<dbReference type="SUPFAM" id="SSF52218">
    <property type="entry name" value="Flavoproteins"/>
    <property type="match status" value="1"/>
</dbReference>
<reference evidence="4 5" key="1">
    <citation type="journal article" date="2018" name="Environ. Microbiol.">
        <title>Novel energy conservation strategies and behaviour of Pelotomaculum schinkii driving syntrophic propionate catabolism.</title>
        <authorList>
            <person name="Hidalgo-Ahumada C.A.P."/>
            <person name="Nobu M.K."/>
            <person name="Narihiro T."/>
            <person name="Tamaki H."/>
            <person name="Liu W.T."/>
            <person name="Kamagata Y."/>
            <person name="Stams A.J.M."/>
            <person name="Imachi H."/>
            <person name="Sousa D.Z."/>
        </authorList>
    </citation>
    <scope>NUCLEOTIDE SEQUENCE [LARGE SCALE GENOMIC DNA]</scope>
    <source>
        <strain evidence="4 5">MGP</strain>
    </source>
</reference>
<keyword evidence="5" id="KW-1185">Reference proteome</keyword>
<evidence type="ECO:0000313" key="5">
    <source>
        <dbReference type="Proteomes" id="UP000297597"/>
    </source>
</evidence>
<dbReference type="Gene3D" id="3.40.50.360">
    <property type="match status" value="1"/>
</dbReference>
<feature type="domain" description="NADPH-dependent FMN reductase-like" evidence="3">
    <location>
        <begin position="3"/>
        <end position="124"/>
    </location>
</feature>
<organism evidence="4 5">
    <name type="scientific">Pelotomaculum propionicicum</name>
    <dbReference type="NCBI Taxonomy" id="258475"/>
    <lineage>
        <taxon>Bacteria</taxon>
        <taxon>Bacillati</taxon>
        <taxon>Bacillota</taxon>
        <taxon>Clostridia</taxon>
        <taxon>Eubacteriales</taxon>
        <taxon>Desulfotomaculaceae</taxon>
        <taxon>Pelotomaculum</taxon>
    </lineage>
</organism>
<dbReference type="InterPro" id="IPR005025">
    <property type="entry name" value="FMN_Rdtase-like_dom"/>
</dbReference>
<evidence type="ECO:0000256" key="1">
    <source>
        <dbReference type="ARBA" id="ARBA00022630"/>
    </source>
</evidence>
<dbReference type="AlphaFoldDB" id="A0A4Y7RUN1"/>
<evidence type="ECO:0000259" key="3">
    <source>
        <dbReference type="Pfam" id="PF03358"/>
    </source>
</evidence>
<dbReference type="Pfam" id="PF03358">
    <property type="entry name" value="FMN_red"/>
    <property type="match status" value="1"/>
</dbReference>
<dbReference type="RefSeq" id="WP_134212894.1">
    <property type="nucleotide sequence ID" value="NZ_QFFZ01000007.1"/>
</dbReference>
<dbReference type="GO" id="GO:0016491">
    <property type="term" value="F:oxidoreductase activity"/>
    <property type="evidence" value="ECO:0007669"/>
    <property type="project" value="InterPro"/>
</dbReference>
<accession>A0A4Y7RUN1</accession>
<sequence>MKKILGIVASPRKLGNCEILTKVIMEASGPNNQLEMIRLTDLDIKGCRACYSCLPKEAPCVIEDDLDFLLARIRDADAVVIAAPCYILGPNSSIKKLQDRFVSIGNKYEQFAGKPCVTATTYGAPDWEGYTEPALNLTARFLNLNLVDSSVFFGAHPAEVIENPADLARAQQLGRALFDPGYKRAAKANECPVCWSDILRYDGANVICPFCGTRGVIKAEGEKVSLVFYPKSNHRFSDEGRRHHFEAYLNSKKQEFLNKRQHFKELQNPYRNTGYWVTPDPK</sequence>
<comment type="caution">
    <text evidence="4">The sequence shown here is derived from an EMBL/GenBank/DDBJ whole genome shotgun (WGS) entry which is preliminary data.</text>
</comment>
<dbReference type="InterPro" id="IPR051796">
    <property type="entry name" value="ISF_SsuE-like"/>
</dbReference>
<name>A0A4Y7RUN1_9FIRM</name>
<evidence type="ECO:0000256" key="2">
    <source>
        <dbReference type="ARBA" id="ARBA00022643"/>
    </source>
</evidence>
<dbReference type="InterPro" id="IPR029039">
    <property type="entry name" value="Flavoprotein-like_sf"/>
</dbReference>
<dbReference type="Proteomes" id="UP000297597">
    <property type="component" value="Unassembled WGS sequence"/>
</dbReference>
<evidence type="ECO:0000313" key="4">
    <source>
        <dbReference type="EMBL" id="TEB12402.1"/>
    </source>
</evidence>
<dbReference type="PANTHER" id="PTHR43278:SF2">
    <property type="entry name" value="IRON-SULFUR FLAVOPROTEIN"/>
    <property type="match status" value="1"/>
</dbReference>
<keyword evidence="2" id="KW-0288">FMN</keyword>
<dbReference type="EMBL" id="QFFZ01000007">
    <property type="protein sequence ID" value="TEB12402.1"/>
    <property type="molecule type" value="Genomic_DNA"/>
</dbReference>
<keyword evidence="1" id="KW-0285">Flavoprotein</keyword>
<proteinExistence type="predicted"/>
<dbReference type="OrthoDB" id="9805976at2"/>